<evidence type="ECO:0000259" key="3">
    <source>
        <dbReference type="Pfam" id="PF00210"/>
    </source>
</evidence>
<dbReference type="Gene3D" id="1.20.1260.10">
    <property type="match status" value="1"/>
</dbReference>
<dbReference type="InterPro" id="IPR002177">
    <property type="entry name" value="DPS_DNA-bd"/>
</dbReference>
<dbReference type="InterPro" id="IPR008331">
    <property type="entry name" value="Ferritin_DPS_dom"/>
</dbReference>
<dbReference type="SUPFAM" id="SSF47240">
    <property type="entry name" value="Ferritin-like"/>
    <property type="match status" value="1"/>
</dbReference>
<dbReference type="PANTHER" id="PTHR42932">
    <property type="entry name" value="GENERAL STRESS PROTEIN 20U"/>
    <property type="match status" value="1"/>
</dbReference>
<dbReference type="CDD" id="cd01043">
    <property type="entry name" value="DPS"/>
    <property type="match status" value="1"/>
</dbReference>
<protein>
    <submittedName>
        <fullName evidence="4">DNA starvation/stationary phase protection protein</fullName>
    </submittedName>
</protein>
<sequence>MTITNHDVLAGQFVASPALAADLQTVLVGLLELQNQAKQAHWTLVGPNFRSTHLELDELVDAARDYADSVAERMRALESVPDGRTGTIATTTSLEAFPAGEIGVERAVAVIADRILGVVNAIRALHDEVDEQDPTSADILHTILEGLEKQRWMFTAQLRHVS</sequence>
<evidence type="ECO:0000313" key="5">
    <source>
        <dbReference type="Proteomes" id="UP000315759"/>
    </source>
</evidence>
<evidence type="ECO:0000313" key="4">
    <source>
        <dbReference type="EMBL" id="TQR84152.1"/>
    </source>
</evidence>
<feature type="domain" description="Ferritin/DPS" evidence="3">
    <location>
        <begin position="22"/>
        <end position="160"/>
    </location>
</feature>
<comment type="caution">
    <text evidence="4">The sequence shown here is derived from an EMBL/GenBank/DDBJ whole genome shotgun (WGS) entry which is preliminary data.</text>
</comment>
<gene>
    <name evidence="4" type="ORF">D8S82_23430</name>
</gene>
<dbReference type="InterPro" id="IPR009078">
    <property type="entry name" value="Ferritin-like_SF"/>
</dbReference>
<dbReference type="RefSeq" id="WP_142554396.1">
    <property type="nucleotide sequence ID" value="NZ_VIFX01000034.1"/>
</dbReference>
<dbReference type="PRINTS" id="PR01346">
    <property type="entry name" value="HELNAPAPROT"/>
</dbReference>
<keyword evidence="5" id="KW-1185">Reference proteome</keyword>
<dbReference type="InterPro" id="IPR012347">
    <property type="entry name" value="Ferritin-like"/>
</dbReference>
<name>A0A544VVZ4_9MYCO</name>
<dbReference type="GO" id="GO:0008199">
    <property type="term" value="F:ferric iron binding"/>
    <property type="evidence" value="ECO:0007669"/>
    <property type="project" value="InterPro"/>
</dbReference>
<dbReference type="PANTHER" id="PTHR42932:SF2">
    <property type="entry name" value="DNA PROTECTION DURING STARVATION PROTEIN 1"/>
    <property type="match status" value="1"/>
</dbReference>
<dbReference type="EMBL" id="VIFX01000034">
    <property type="protein sequence ID" value="TQR84152.1"/>
    <property type="molecule type" value="Genomic_DNA"/>
</dbReference>
<dbReference type="AlphaFoldDB" id="A0A544VVZ4"/>
<dbReference type="PIRSF" id="PIRSF005900">
    <property type="entry name" value="Dps"/>
    <property type="match status" value="1"/>
</dbReference>
<dbReference type="Proteomes" id="UP000315759">
    <property type="component" value="Unassembled WGS sequence"/>
</dbReference>
<reference evidence="4 5" key="1">
    <citation type="submission" date="2018-10" db="EMBL/GenBank/DDBJ databases">
        <title>Draft genome of Mycobacterium hodleri strain B.</title>
        <authorList>
            <person name="Amande T.J."/>
            <person name="Mcgenity T.J."/>
        </authorList>
    </citation>
    <scope>NUCLEOTIDE SEQUENCE [LARGE SCALE GENOMIC DNA]</scope>
    <source>
        <strain evidence="4 5">B</strain>
    </source>
</reference>
<comment type="similarity">
    <text evidence="1 2">Belongs to the Dps family.</text>
</comment>
<proteinExistence type="inferred from homology"/>
<evidence type="ECO:0000256" key="1">
    <source>
        <dbReference type="ARBA" id="ARBA00009497"/>
    </source>
</evidence>
<accession>A0A544VVZ4</accession>
<organism evidence="4 5">
    <name type="scientific">Mycolicibacterium hodleri</name>
    <dbReference type="NCBI Taxonomy" id="49897"/>
    <lineage>
        <taxon>Bacteria</taxon>
        <taxon>Bacillati</taxon>
        <taxon>Actinomycetota</taxon>
        <taxon>Actinomycetes</taxon>
        <taxon>Mycobacteriales</taxon>
        <taxon>Mycobacteriaceae</taxon>
        <taxon>Mycolicibacterium</taxon>
    </lineage>
</organism>
<evidence type="ECO:0000256" key="2">
    <source>
        <dbReference type="RuleBase" id="RU003875"/>
    </source>
</evidence>
<dbReference type="Pfam" id="PF00210">
    <property type="entry name" value="Ferritin"/>
    <property type="match status" value="1"/>
</dbReference>